<dbReference type="RefSeq" id="WP_131308409.1">
    <property type="nucleotide sequence ID" value="NZ_SJFN01000010.1"/>
</dbReference>
<keyword evidence="2" id="KW-1185">Reference proteome</keyword>
<proteinExistence type="predicted"/>
<comment type="caution">
    <text evidence="1">The sequence shown here is derived from an EMBL/GenBank/DDBJ whole genome shotgun (WGS) entry which is preliminary data.</text>
</comment>
<dbReference type="Pfam" id="PF11164">
    <property type="entry name" value="DUF2948"/>
    <property type="match status" value="1"/>
</dbReference>
<dbReference type="InterPro" id="IPR021335">
    <property type="entry name" value="DUF2948"/>
</dbReference>
<accession>A0A4Q9VS45</accession>
<sequence length="144" mass="15853">MSDLKLLALDAEDLDILSAHLQDAVMKVGDVHWLAGERRLVLTLNRFVWETADGRRSRSFERRRAALSFARVTRVQSHRLNRDAADTVLELLAVRFTVGDAPSGVVEMIFAGGGELRVEVECLEAALGDLGTAWATGRCPAHEV</sequence>
<protein>
    <submittedName>
        <fullName evidence="1">DUF2948 family protein</fullName>
    </submittedName>
</protein>
<dbReference type="AlphaFoldDB" id="A0A4Q9VS45"/>
<reference evidence="1 2" key="1">
    <citation type="submission" date="2019-02" db="EMBL/GenBank/DDBJ databases">
        <title>Siculibacillus lacustris gen. nov., sp. nov., a new rosette-forming bacterium isolated from a freshwater crater lake (Lake St. Ana, Romania).</title>
        <authorList>
            <person name="Felfoldi T."/>
            <person name="Marton Z."/>
            <person name="Szabo A."/>
            <person name="Mentes A."/>
            <person name="Boka K."/>
            <person name="Marialigeti K."/>
            <person name="Mathe I."/>
            <person name="Koncz M."/>
            <person name="Schumann P."/>
            <person name="Toth E."/>
        </authorList>
    </citation>
    <scope>NUCLEOTIDE SEQUENCE [LARGE SCALE GENOMIC DNA]</scope>
    <source>
        <strain evidence="1 2">SA-279</strain>
    </source>
</reference>
<dbReference type="OrthoDB" id="9806367at2"/>
<gene>
    <name evidence="1" type="ORF">EYW49_08865</name>
</gene>
<organism evidence="1 2">
    <name type="scientific">Siculibacillus lacustris</name>
    <dbReference type="NCBI Taxonomy" id="1549641"/>
    <lineage>
        <taxon>Bacteria</taxon>
        <taxon>Pseudomonadati</taxon>
        <taxon>Pseudomonadota</taxon>
        <taxon>Alphaproteobacteria</taxon>
        <taxon>Hyphomicrobiales</taxon>
        <taxon>Ancalomicrobiaceae</taxon>
        <taxon>Siculibacillus</taxon>
    </lineage>
</organism>
<dbReference type="EMBL" id="SJFN01000010">
    <property type="protein sequence ID" value="TBW38791.1"/>
    <property type="molecule type" value="Genomic_DNA"/>
</dbReference>
<name>A0A4Q9VS45_9HYPH</name>
<evidence type="ECO:0000313" key="2">
    <source>
        <dbReference type="Proteomes" id="UP000292781"/>
    </source>
</evidence>
<dbReference type="Proteomes" id="UP000292781">
    <property type="component" value="Unassembled WGS sequence"/>
</dbReference>
<evidence type="ECO:0000313" key="1">
    <source>
        <dbReference type="EMBL" id="TBW38791.1"/>
    </source>
</evidence>